<dbReference type="STRING" id="3469.A0A4Y7LAZ4"/>
<dbReference type="InterPro" id="IPR029466">
    <property type="entry name" value="NAM-associated_C"/>
</dbReference>
<evidence type="ECO:0000313" key="3">
    <source>
        <dbReference type="EMBL" id="RZC81810.1"/>
    </source>
</evidence>
<evidence type="ECO:0000313" key="4">
    <source>
        <dbReference type="Proteomes" id="UP000316621"/>
    </source>
</evidence>
<feature type="compositionally biased region" description="Polar residues" evidence="1">
    <location>
        <begin position="129"/>
        <end position="138"/>
    </location>
</feature>
<dbReference type="Proteomes" id="UP000316621">
    <property type="component" value="Chromosome 10"/>
</dbReference>
<feature type="compositionally biased region" description="Polar residues" evidence="1">
    <location>
        <begin position="99"/>
        <end position="116"/>
    </location>
</feature>
<accession>A0A4Y7LAZ4</accession>
<feature type="domain" description="No apical meristem-associated C-terminal" evidence="2">
    <location>
        <begin position="199"/>
        <end position="364"/>
    </location>
</feature>
<feature type="region of interest" description="Disordered" evidence="1">
    <location>
        <begin position="99"/>
        <end position="138"/>
    </location>
</feature>
<keyword evidence="4" id="KW-1185">Reference proteome</keyword>
<evidence type="ECO:0000256" key="1">
    <source>
        <dbReference type="SAM" id="MobiDB-lite"/>
    </source>
</evidence>
<reference evidence="3 4" key="1">
    <citation type="journal article" date="2018" name="Science">
        <title>The opium poppy genome and morphinan production.</title>
        <authorList>
            <person name="Guo L."/>
            <person name="Winzer T."/>
            <person name="Yang X."/>
            <person name="Li Y."/>
            <person name="Ning Z."/>
            <person name="He Z."/>
            <person name="Teodor R."/>
            <person name="Lu Y."/>
            <person name="Bowser T.A."/>
            <person name="Graham I.A."/>
            <person name="Ye K."/>
        </authorList>
    </citation>
    <scope>NUCLEOTIDE SEQUENCE [LARGE SCALE GENOMIC DNA]</scope>
    <source>
        <strain evidence="4">cv. HN1</strain>
        <tissue evidence="3">Leaves</tissue>
    </source>
</reference>
<sequence>MDSTSDDDARHSDLSSTQTNGVNNNGVTENHNSSSTPSVKAQNYHGFLQSNHFSLCPSTHPNFALHRVDAPYPAQQFYGTRLPYQGFMRTSPFFPYDSQNSDASVTTMNTETPNSQKKPRKKVTKNTKAPQPNQHSNSRVTWTMEEDVALTKAWLYVTQDAITGRDQPSDRMWNRIWGVWRDNMVMEAKFLFEGNDKGPFKYEHCWEIMKANPKWCSQQLTLDNSSKKLKVLDGDSFDTGTASVPNNEEEYLDVDGVDRGSGRKKAKENVQKMHDQEAVVDMLSSYKSTLEKQHAINQQNMEWREQMFKKDFELREKSQKLKEETQKSKQKAYKRKEQERILNTNLEKLQPVLRIAYEKMQAQILKEWENEGLFGDEVMNGGADISSI</sequence>
<feature type="compositionally biased region" description="Low complexity" evidence="1">
    <location>
        <begin position="19"/>
        <end position="32"/>
    </location>
</feature>
<dbReference type="PANTHER" id="PTHR45023:SF4">
    <property type="entry name" value="GLYCINE-RICH PROTEIN-RELATED"/>
    <property type="match status" value="1"/>
</dbReference>
<proteinExistence type="predicted"/>
<dbReference type="AlphaFoldDB" id="A0A4Y7LAZ4"/>
<gene>
    <name evidence="3" type="ORF">C5167_044375</name>
</gene>
<evidence type="ECO:0000259" key="2">
    <source>
        <dbReference type="Pfam" id="PF14303"/>
    </source>
</evidence>
<protein>
    <recommendedName>
        <fullName evidence="2">No apical meristem-associated C-terminal domain-containing protein</fullName>
    </recommendedName>
</protein>
<organism evidence="3 4">
    <name type="scientific">Papaver somniferum</name>
    <name type="common">Opium poppy</name>
    <dbReference type="NCBI Taxonomy" id="3469"/>
    <lineage>
        <taxon>Eukaryota</taxon>
        <taxon>Viridiplantae</taxon>
        <taxon>Streptophyta</taxon>
        <taxon>Embryophyta</taxon>
        <taxon>Tracheophyta</taxon>
        <taxon>Spermatophyta</taxon>
        <taxon>Magnoliopsida</taxon>
        <taxon>Ranunculales</taxon>
        <taxon>Papaveraceae</taxon>
        <taxon>Papaveroideae</taxon>
        <taxon>Papaver</taxon>
    </lineage>
</organism>
<dbReference type="PANTHER" id="PTHR45023">
    <property type="match status" value="1"/>
</dbReference>
<dbReference type="EMBL" id="CM010724">
    <property type="protein sequence ID" value="RZC81810.1"/>
    <property type="molecule type" value="Genomic_DNA"/>
</dbReference>
<dbReference type="OMA" id="NMEWREQ"/>
<dbReference type="Gramene" id="RZC81810">
    <property type="protein sequence ID" value="RZC81810"/>
    <property type="gene ID" value="C5167_044375"/>
</dbReference>
<name>A0A4Y7LAZ4_PAPSO</name>
<feature type="region of interest" description="Disordered" evidence="1">
    <location>
        <begin position="1"/>
        <end position="40"/>
    </location>
</feature>
<dbReference type="Pfam" id="PF14303">
    <property type="entry name" value="NAM-associated"/>
    <property type="match status" value="1"/>
</dbReference>